<dbReference type="SMART" id="SM00304">
    <property type="entry name" value="HAMP"/>
    <property type="match status" value="1"/>
</dbReference>
<keyword evidence="4" id="KW-1133">Transmembrane helix</keyword>
<dbReference type="PROSITE" id="PS50111">
    <property type="entry name" value="CHEMOTAXIS_TRANSDUC_2"/>
    <property type="match status" value="1"/>
</dbReference>
<dbReference type="GO" id="GO:0016020">
    <property type="term" value="C:membrane"/>
    <property type="evidence" value="ECO:0007669"/>
    <property type="project" value="InterPro"/>
</dbReference>
<dbReference type="SUPFAM" id="SSF58104">
    <property type="entry name" value="Methyl-accepting chemotaxis protein (MCP) signaling domain"/>
    <property type="match status" value="1"/>
</dbReference>
<evidence type="ECO:0000256" key="2">
    <source>
        <dbReference type="ARBA" id="ARBA00029447"/>
    </source>
</evidence>
<dbReference type="Gene3D" id="6.10.340.10">
    <property type="match status" value="1"/>
</dbReference>
<keyword evidence="4" id="KW-0472">Membrane</keyword>
<dbReference type="EMBL" id="JACHEN010000048">
    <property type="protein sequence ID" value="MBB6218784.1"/>
    <property type="molecule type" value="Genomic_DNA"/>
</dbReference>
<evidence type="ECO:0000259" key="5">
    <source>
        <dbReference type="PROSITE" id="PS50111"/>
    </source>
</evidence>
<dbReference type="Gene3D" id="1.10.287.950">
    <property type="entry name" value="Methyl-accepting chemotaxis protein"/>
    <property type="match status" value="1"/>
</dbReference>
<dbReference type="PANTHER" id="PTHR32089:SF112">
    <property type="entry name" value="LYSOZYME-LIKE PROTEIN-RELATED"/>
    <property type="match status" value="1"/>
</dbReference>
<keyword evidence="8" id="KW-1185">Reference proteome</keyword>
<evidence type="ECO:0000259" key="6">
    <source>
        <dbReference type="PROSITE" id="PS50885"/>
    </source>
</evidence>
<reference evidence="7 8" key="1">
    <citation type="submission" date="2020-08" db="EMBL/GenBank/DDBJ databases">
        <title>Genomic Encyclopedia of Type Strains, Phase IV (KMG-IV): sequencing the most valuable type-strain genomes for metagenomic binning, comparative biology and taxonomic classification.</title>
        <authorList>
            <person name="Goeker M."/>
        </authorList>
    </citation>
    <scope>NUCLEOTIDE SEQUENCE [LARGE SCALE GENOMIC DNA]</scope>
    <source>
        <strain evidence="7 8">DSM 103526</strain>
    </source>
</reference>
<dbReference type="PANTHER" id="PTHR32089">
    <property type="entry name" value="METHYL-ACCEPTING CHEMOTAXIS PROTEIN MCPB"/>
    <property type="match status" value="1"/>
</dbReference>
<evidence type="ECO:0000313" key="8">
    <source>
        <dbReference type="Proteomes" id="UP000579281"/>
    </source>
</evidence>
<dbReference type="InterPro" id="IPR003660">
    <property type="entry name" value="HAMP_dom"/>
</dbReference>
<dbReference type="GO" id="GO:0007165">
    <property type="term" value="P:signal transduction"/>
    <property type="evidence" value="ECO:0007669"/>
    <property type="project" value="UniProtKB-KW"/>
</dbReference>
<dbReference type="CDD" id="cd06225">
    <property type="entry name" value="HAMP"/>
    <property type="match status" value="1"/>
</dbReference>
<proteinExistence type="inferred from homology"/>
<keyword evidence="4" id="KW-0812">Transmembrane</keyword>
<name>A0A841KYT0_9FIRM</name>
<evidence type="ECO:0000256" key="1">
    <source>
        <dbReference type="ARBA" id="ARBA00023224"/>
    </source>
</evidence>
<feature type="transmembrane region" description="Helical" evidence="4">
    <location>
        <begin position="39"/>
        <end position="62"/>
    </location>
</feature>
<feature type="domain" description="Methyl-accepting transducer" evidence="5">
    <location>
        <begin position="133"/>
        <end position="370"/>
    </location>
</feature>
<comment type="similarity">
    <text evidence="2">Belongs to the methyl-accepting chemotaxis (MCP) protein family.</text>
</comment>
<keyword evidence="1 3" id="KW-0807">Transducer</keyword>
<accession>A0A841KYT0</accession>
<dbReference type="SMART" id="SM00283">
    <property type="entry name" value="MA"/>
    <property type="match status" value="1"/>
</dbReference>
<sequence length="420" mass="46259">MKFFHSLKFRLMLTLLCVSLIPMMSLALFQVHQFDSVVTKILTGIAMIIVIFISIFMANFVAAPIKMAAEYLDVLAKADFTREIPDKFLQRKDEIGALAKSVDIMSKSIRALVQDVIHEVASVKENITISSQNLMELSSQVEEVSATTEELSAGMEETAASAEEMSATSVEIENAVESVAIKAQDGSQIVEEISKRAQALKENAIASQKTAQNIRYNIDKDIRLAIEQSNAVQKINVLTESILEITDQTNLLALNAAIEAARAGEAGKGFAVVAEEIRKLAENSKNTVNEIQDVTKLVVTSVERLAESSERALTFIDTEVIHDYKEMVSTGEQYYMDSKSIKDLVTDFNETAEELLASIQNMTRVIGEVTMENGEGAQSTQHIAERASDVMEKATILIDLMTATEQSSEKLTQAVSKFRI</sequence>
<dbReference type="InterPro" id="IPR004089">
    <property type="entry name" value="MCPsignal_dom"/>
</dbReference>
<comment type="caution">
    <text evidence="7">The sequence shown here is derived from an EMBL/GenBank/DDBJ whole genome shotgun (WGS) entry which is preliminary data.</text>
</comment>
<protein>
    <submittedName>
        <fullName evidence="7">Methyl-accepting chemotaxis protein</fullName>
    </submittedName>
</protein>
<dbReference type="RefSeq" id="WP_184313572.1">
    <property type="nucleotide sequence ID" value="NZ_JACHEN010000048.1"/>
</dbReference>
<organism evidence="7 8">
    <name type="scientific">Anaerosolibacter carboniphilus</name>
    <dbReference type="NCBI Taxonomy" id="1417629"/>
    <lineage>
        <taxon>Bacteria</taxon>
        <taxon>Bacillati</taxon>
        <taxon>Bacillota</taxon>
        <taxon>Clostridia</taxon>
        <taxon>Peptostreptococcales</taxon>
        <taxon>Thermotaleaceae</taxon>
        <taxon>Anaerosolibacter</taxon>
    </lineage>
</organism>
<evidence type="ECO:0000313" key="7">
    <source>
        <dbReference type="EMBL" id="MBB6218784.1"/>
    </source>
</evidence>
<evidence type="ECO:0000256" key="3">
    <source>
        <dbReference type="PROSITE-ProRule" id="PRU00284"/>
    </source>
</evidence>
<evidence type="ECO:0000256" key="4">
    <source>
        <dbReference type="SAM" id="Phobius"/>
    </source>
</evidence>
<dbReference type="AlphaFoldDB" id="A0A841KYT0"/>
<dbReference type="Pfam" id="PF00015">
    <property type="entry name" value="MCPsignal"/>
    <property type="match status" value="1"/>
</dbReference>
<dbReference type="PROSITE" id="PS50885">
    <property type="entry name" value="HAMP"/>
    <property type="match status" value="1"/>
</dbReference>
<feature type="domain" description="HAMP" evidence="6">
    <location>
        <begin position="59"/>
        <end position="114"/>
    </location>
</feature>
<gene>
    <name evidence="7" type="ORF">HNQ80_004959</name>
</gene>
<dbReference type="Proteomes" id="UP000579281">
    <property type="component" value="Unassembled WGS sequence"/>
</dbReference>